<gene>
    <name evidence="1" type="ORF">RN87_03825</name>
</gene>
<organism evidence="1">
    <name type="scientific">Fusobacterium hwasookii ChDC F174</name>
    <dbReference type="NCBI Taxonomy" id="1307442"/>
    <lineage>
        <taxon>Bacteria</taxon>
        <taxon>Fusobacteriati</taxon>
        <taxon>Fusobacteriota</taxon>
        <taxon>Fusobacteriia</taxon>
        <taxon>Fusobacteriales</taxon>
        <taxon>Fusobacteriaceae</taxon>
        <taxon>Fusobacterium</taxon>
    </lineage>
</organism>
<dbReference type="KEGG" id="fhw:RN87_03825"/>
<reference evidence="1 2" key="1">
    <citation type="submission" date="2015-11" db="EMBL/GenBank/DDBJ databases">
        <authorList>
            <person name="Zhang Y."/>
            <person name="Guo Z."/>
        </authorList>
    </citation>
    <scope>NUCLEOTIDE SEQUENCE [LARGE SCALE GENOMIC DNA]</scope>
    <source>
        <strain evidence="1 2">ChDC F174</strain>
    </source>
</reference>
<dbReference type="EMBL" id="CP013331">
    <property type="protein sequence ID" value="ALQ39682.1"/>
    <property type="molecule type" value="Genomic_DNA"/>
</dbReference>
<dbReference type="AlphaFoldDB" id="A0A0S2ZL39"/>
<sequence>MPKRQCYKLEAKALQFGLPFNHKPPLQVVVCTMPKRQCYKLEAKALQFGLPFAYSPIQLLK</sequence>
<protein>
    <submittedName>
        <fullName evidence="1">Uncharacterized protein</fullName>
    </submittedName>
</protein>
<evidence type="ECO:0000313" key="1">
    <source>
        <dbReference type="EMBL" id="ALQ39682.1"/>
    </source>
</evidence>
<proteinExistence type="predicted"/>
<name>A0A0S2ZL39_9FUSO</name>
<evidence type="ECO:0000313" key="2">
    <source>
        <dbReference type="Proteomes" id="UP000063275"/>
    </source>
</evidence>
<dbReference type="Proteomes" id="UP000063275">
    <property type="component" value="Chromosome"/>
</dbReference>
<accession>A0A0S2ZL39</accession>